<evidence type="ECO:0000313" key="17">
    <source>
        <dbReference type="Proteomes" id="UP000501849"/>
    </source>
</evidence>
<keyword evidence="1" id="KW-0575">Peroxidase</keyword>
<dbReference type="GO" id="GO:0004601">
    <property type="term" value="F:peroxidase activity"/>
    <property type="evidence" value="ECO:0007669"/>
    <property type="project" value="UniProtKB-KW"/>
</dbReference>
<evidence type="ECO:0000256" key="14">
    <source>
        <dbReference type="PIRSR" id="PIRSR000239-1"/>
    </source>
</evidence>
<dbReference type="RefSeq" id="WP_168144390.1">
    <property type="nucleotide sequence ID" value="NZ_CP038799.1"/>
</dbReference>
<dbReference type="Gene3D" id="3.40.30.10">
    <property type="entry name" value="Glutaredoxin"/>
    <property type="match status" value="1"/>
</dbReference>
<dbReference type="AlphaFoldDB" id="A0A6H0S9Q5"/>
<evidence type="ECO:0000256" key="6">
    <source>
        <dbReference type="ARBA" id="ARBA00052774"/>
    </source>
</evidence>
<dbReference type="SUPFAM" id="SSF52833">
    <property type="entry name" value="Thioredoxin-like"/>
    <property type="match status" value="1"/>
</dbReference>
<dbReference type="KEGG" id="mfre:EXE63_26495"/>
<evidence type="ECO:0000256" key="10">
    <source>
        <dbReference type="ARBA" id="ARBA00067009"/>
    </source>
</evidence>
<evidence type="ECO:0000256" key="1">
    <source>
        <dbReference type="ARBA" id="ARBA00022559"/>
    </source>
</evidence>
<dbReference type="FunFam" id="3.40.30.10:FF:000118">
    <property type="entry name" value="Peroxiredoxin AhpE"/>
    <property type="match status" value="1"/>
</dbReference>
<protein>
    <recommendedName>
        <fullName evidence="11">Alkyl hydroperoxide reductase E</fullName>
        <ecNumber evidence="10">1.11.1.29</ecNumber>
    </recommendedName>
    <alternativeName>
        <fullName evidence="12">Mycoredoxin-dependent peroxiredoxin</fullName>
    </alternativeName>
    <alternativeName>
        <fullName evidence="13">Peroxiredoxin AhpE</fullName>
    </alternativeName>
    <alternativeName>
        <fullName evidence="5">Thioredoxin peroxidase</fullName>
    </alternativeName>
</protein>
<dbReference type="InterPro" id="IPR013766">
    <property type="entry name" value="Thioredoxin_domain"/>
</dbReference>
<dbReference type="PROSITE" id="PS51352">
    <property type="entry name" value="THIOREDOXIN_2"/>
    <property type="match status" value="1"/>
</dbReference>
<name>A0A6H0S9Q5_9MYCO</name>
<evidence type="ECO:0000256" key="12">
    <source>
        <dbReference type="ARBA" id="ARBA00082991"/>
    </source>
</evidence>
<evidence type="ECO:0000256" key="11">
    <source>
        <dbReference type="ARBA" id="ARBA00068979"/>
    </source>
</evidence>
<reference evidence="16 17" key="1">
    <citation type="submission" date="2019-04" db="EMBL/GenBank/DDBJ databases">
        <title>Draft, Whole-Genome Sequence of the Anthracene-degrading Mycobacterium frederiksbergense LB501T, Isolated from a Polycyclic Aromatic Hydrocarbon (PAH)-Contaminated Soil.</title>
        <authorList>
            <person name="Augelletti F."/>
        </authorList>
    </citation>
    <scope>NUCLEOTIDE SEQUENCE [LARGE SCALE GENOMIC DNA]</scope>
    <source>
        <strain evidence="16 17">LB 501T</strain>
    </source>
</reference>
<sequence length="153" mass="16756">MLAVGDSAPDFTLKDQHGRAVTLSTMRGKNVLLVFFPLAFTGVCQGELGEIRDQLPEYQNDDTAVLTISVGPPPTHKVWATDNGFDFPVLSDFWPHGAVTQSYGVFNADAGYPNRGTFAVDRDGIIRFAEMMQPGELRDQLVWRQALAALRGG</sequence>
<comment type="similarity">
    <text evidence="8">Belongs to the peroxiredoxin family. AhpE subfamily.</text>
</comment>
<dbReference type="PANTHER" id="PTHR43110:SF1">
    <property type="entry name" value="THIOL PEROXIDASE"/>
    <property type="match status" value="1"/>
</dbReference>
<evidence type="ECO:0000256" key="3">
    <source>
        <dbReference type="ARBA" id="ARBA00023002"/>
    </source>
</evidence>
<dbReference type="EMBL" id="CP038799">
    <property type="protein sequence ID" value="QIV84034.1"/>
    <property type="molecule type" value="Genomic_DNA"/>
</dbReference>
<feature type="domain" description="Thioredoxin" evidence="15">
    <location>
        <begin position="2"/>
        <end position="152"/>
    </location>
</feature>
<evidence type="ECO:0000256" key="5">
    <source>
        <dbReference type="ARBA" id="ARBA00032824"/>
    </source>
</evidence>
<dbReference type="InterPro" id="IPR036249">
    <property type="entry name" value="Thioredoxin-like_sf"/>
</dbReference>
<keyword evidence="2" id="KW-0049">Antioxidant</keyword>
<dbReference type="InterPro" id="IPR050455">
    <property type="entry name" value="Tpx_Peroxidase_subfamily"/>
</dbReference>
<evidence type="ECO:0000313" key="16">
    <source>
        <dbReference type="EMBL" id="QIV84034.1"/>
    </source>
</evidence>
<evidence type="ECO:0000256" key="8">
    <source>
        <dbReference type="ARBA" id="ARBA00060973"/>
    </source>
</evidence>
<evidence type="ECO:0000256" key="9">
    <source>
        <dbReference type="ARBA" id="ARBA00065226"/>
    </source>
</evidence>
<dbReference type="PIRSF" id="PIRSF000239">
    <property type="entry name" value="AHPC"/>
    <property type="match status" value="1"/>
</dbReference>
<evidence type="ECO:0000256" key="2">
    <source>
        <dbReference type="ARBA" id="ARBA00022862"/>
    </source>
</evidence>
<dbReference type="InterPro" id="IPR000866">
    <property type="entry name" value="AhpC/TSA"/>
</dbReference>
<evidence type="ECO:0000256" key="4">
    <source>
        <dbReference type="ARBA" id="ARBA00023284"/>
    </source>
</evidence>
<comment type="function">
    <text evidence="7">Thiol-specific peroxidase that catalyzes the reduction of hydrogen peroxide and organic hydroperoxides to water and alcohols, respectively. Plays a role in cell protection against oxidative stress by detoxifying peroxides. May represent an important antioxidant defense against cytotoxic peroxides, especially peroxynitrite, which can be formed by activated macrophages during infection.</text>
</comment>
<comment type="subunit">
    <text evidence="9">Homodimer. Forms both dimers and octamers; a tightly-associated dimer and a ring-like octamer.</text>
</comment>
<feature type="active site" description="Cysteine sulfenic acid (-SOH) intermediate; for peroxidase activity" evidence="14">
    <location>
        <position position="44"/>
    </location>
</feature>
<dbReference type="Pfam" id="PF00578">
    <property type="entry name" value="AhpC-TSA"/>
    <property type="match status" value="1"/>
</dbReference>
<keyword evidence="3" id="KW-0560">Oxidoreductase</keyword>
<proteinExistence type="inferred from homology"/>
<dbReference type="PANTHER" id="PTHR43110">
    <property type="entry name" value="THIOL PEROXIDASE"/>
    <property type="match status" value="1"/>
</dbReference>
<dbReference type="InterPro" id="IPR024706">
    <property type="entry name" value="Peroxiredoxin_AhpC-typ"/>
</dbReference>
<keyword evidence="4" id="KW-0676">Redox-active center</keyword>
<evidence type="ECO:0000256" key="7">
    <source>
        <dbReference type="ARBA" id="ARBA00056930"/>
    </source>
</evidence>
<evidence type="ECO:0000256" key="13">
    <source>
        <dbReference type="ARBA" id="ARBA00083736"/>
    </source>
</evidence>
<keyword evidence="17" id="KW-1185">Reference proteome</keyword>
<dbReference type="EC" id="1.11.1.29" evidence="10"/>
<organism evidence="16 17">
    <name type="scientific">Mycolicibacterium frederiksbergense</name>
    <dbReference type="NCBI Taxonomy" id="117567"/>
    <lineage>
        <taxon>Bacteria</taxon>
        <taxon>Bacillati</taxon>
        <taxon>Actinomycetota</taxon>
        <taxon>Actinomycetes</taxon>
        <taxon>Mycobacteriales</taxon>
        <taxon>Mycobacteriaceae</taxon>
        <taxon>Mycolicibacterium</taxon>
    </lineage>
</organism>
<comment type="catalytic activity">
    <reaction evidence="6">
        <text>[mycoredoxin]-L-dithiol + a hydroperoxide = [mycoredoxin]-L-disulfide + an alcohol + H2O</text>
        <dbReference type="Rhea" id="RHEA:62640"/>
        <dbReference type="Rhea" id="RHEA-COMP:16137"/>
        <dbReference type="Rhea" id="RHEA-COMP:16138"/>
        <dbReference type="ChEBI" id="CHEBI:15377"/>
        <dbReference type="ChEBI" id="CHEBI:29950"/>
        <dbReference type="ChEBI" id="CHEBI:30879"/>
        <dbReference type="ChEBI" id="CHEBI:35924"/>
        <dbReference type="ChEBI" id="CHEBI:50058"/>
        <dbReference type="EC" id="1.11.1.29"/>
    </reaction>
</comment>
<dbReference type="Proteomes" id="UP000501849">
    <property type="component" value="Chromosome"/>
</dbReference>
<gene>
    <name evidence="16" type="ORF">EXE63_26495</name>
</gene>
<dbReference type="CDD" id="cd03018">
    <property type="entry name" value="PRX_AhpE_like"/>
    <property type="match status" value="1"/>
</dbReference>
<accession>A0A6H0S9Q5</accession>
<evidence type="ECO:0000259" key="15">
    <source>
        <dbReference type="PROSITE" id="PS51352"/>
    </source>
</evidence>